<comment type="subcellular location">
    <subcellularLocation>
        <location evidence="1">Membrane</location>
        <topology evidence="1">Multi-pass membrane protein</topology>
    </subcellularLocation>
</comment>
<feature type="region of interest" description="Disordered" evidence="12">
    <location>
        <begin position="1"/>
        <end position="25"/>
    </location>
</feature>
<dbReference type="Proteomes" id="UP000488956">
    <property type="component" value="Unassembled WGS sequence"/>
</dbReference>
<keyword evidence="4 13" id="KW-0812">Transmembrane</keyword>
<dbReference type="GO" id="GO:0005249">
    <property type="term" value="F:voltage-gated potassium channel activity"/>
    <property type="evidence" value="ECO:0007669"/>
    <property type="project" value="InterPro"/>
</dbReference>
<dbReference type="GO" id="GO:0001508">
    <property type="term" value="P:action potential"/>
    <property type="evidence" value="ECO:0007669"/>
    <property type="project" value="TreeGrafter"/>
</dbReference>
<dbReference type="InterPro" id="IPR028325">
    <property type="entry name" value="VG_K_chnl"/>
</dbReference>
<keyword evidence="8 13" id="KW-1133">Transmembrane helix</keyword>
<dbReference type="InterPro" id="IPR005821">
    <property type="entry name" value="Ion_trans_dom"/>
</dbReference>
<keyword evidence="7" id="KW-0630">Potassium</keyword>
<keyword evidence="6" id="KW-0851">Voltage-gated channel</keyword>
<evidence type="ECO:0000256" key="10">
    <source>
        <dbReference type="ARBA" id="ARBA00023136"/>
    </source>
</evidence>
<keyword evidence="9" id="KW-0406">Ion transport</keyword>
<dbReference type="InterPro" id="IPR027359">
    <property type="entry name" value="Volt_channel_dom_sf"/>
</dbReference>
<evidence type="ECO:0000256" key="1">
    <source>
        <dbReference type="ARBA" id="ARBA00004141"/>
    </source>
</evidence>
<keyword evidence="11" id="KW-0407">Ion channel</keyword>
<evidence type="ECO:0000259" key="14">
    <source>
        <dbReference type="Pfam" id="PF00520"/>
    </source>
</evidence>
<evidence type="ECO:0000256" key="7">
    <source>
        <dbReference type="ARBA" id="ARBA00022958"/>
    </source>
</evidence>
<keyword evidence="2" id="KW-0813">Transport</keyword>
<protein>
    <recommendedName>
        <fullName evidence="14">Ion transport domain-containing protein</fullName>
    </recommendedName>
</protein>
<dbReference type="Gene3D" id="1.20.120.350">
    <property type="entry name" value="Voltage-gated potassium channels. Chain C"/>
    <property type="match status" value="1"/>
</dbReference>
<dbReference type="PRINTS" id="PR00169">
    <property type="entry name" value="KCHANNEL"/>
</dbReference>
<dbReference type="Gene3D" id="1.10.287.930">
    <property type="entry name" value="Mammalian shaker kv1.2 potassium channel- beta subunit complex"/>
    <property type="match status" value="1"/>
</dbReference>
<feature type="transmembrane region" description="Helical" evidence="13">
    <location>
        <begin position="670"/>
        <end position="695"/>
    </location>
</feature>
<feature type="compositionally biased region" description="Polar residues" evidence="12">
    <location>
        <begin position="55"/>
        <end position="71"/>
    </location>
</feature>
<dbReference type="AlphaFoldDB" id="A0A6G0LTC9"/>
<evidence type="ECO:0000256" key="8">
    <source>
        <dbReference type="ARBA" id="ARBA00022989"/>
    </source>
</evidence>
<dbReference type="Pfam" id="PF00520">
    <property type="entry name" value="Ion_trans"/>
    <property type="match status" value="2"/>
</dbReference>
<evidence type="ECO:0000256" key="4">
    <source>
        <dbReference type="ARBA" id="ARBA00022692"/>
    </source>
</evidence>
<keyword evidence="3" id="KW-0633">Potassium transport</keyword>
<evidence type="ECO:0000256" key="6">
    <source>
        <dbReference type="ARBA" id="ARBA00022882"/>
    </source>
</evidence>
<feature type="transmembrane region" description="Helical" evidence="13">
    <location>
        <begin position="498"/>
        <end position="520"/>
    </location>
</feature>
<dbReference type="Gene3D" id="1.10.287.70">
    <property type="match status" value="2"/>
</dbReference>
<proteinExistence type="predicted"/>
<gene>
    <name evidence="15" type="ORF">PF010_g3698</name>
</gene>
<feature type="region of interest" description="Disordered" evidence="12">
    <location>
        <begin position="45"/>
        <end position="91"/>
    </location>
</feature>
<evidence type="ECO:0000256" key="13">
    <source>
        <dbReference type="SAM" id="Phobius"/>
    </source>
</evidence>
<evidence type="ECO:0000313" key="16">
    <source>
        <dbReference type="Proteomes" id="UP000488956"/>
    </source>
</evidence>
<keyword evidence="10 13" id="KW-0472">Membrane</keyword>
<comment type="caution">
    <text evidence="15">The sequence shown here is derived from an EMBL/GenBank/DDBJ whole genome shotgun (WGS) entry which is preliminary data.</text>
</comment>
<feature type="transmembrane region" description="Helical" evidence="13">
    <location>
        <begin position="436"/>
        <end position="457"/>
    </location>
</feature>
<feature type="transmembrane region" description="Helical" evidence="13">
    <location>
        <begin position="374"/>
        <end position="392"/>
    </location>
</feature>
<dbReference type="EMBL" id="QXFX01000119">
    <property type="protein sequence ID" value="KAE9130858.1"/>
    <property type="molecule type" value="Genomic_DNA"/>
</dbReference>
<dbReference type="GO" id="GO:0008076">
    <property type="term" value="C:voltage-gated potassium channel complex"/>
    <property type="evidence" value="ECO:0007669"/>
    <property type="project" value="InterPro"/>
</dbReference>
<evidence type="ECO:0000256" key="9">
    <source>
        <dbReference type="ARBA" id="ARBA00023065"/>
    </source>
</evidence>
<name>A0A6G0LTC9_9STRA</name>
<feature type="transmembrane region" description="Helical" evidence="13">
    <location>
        <begin position="567"/>
        <end position="590"/>
    </location>
</feature>
<evidence type="ECO:0000256" key="12">
    <source>
        <dbReference type="SAM" id="MobiDB-lite"/>
    </source>
</evidence>
<feature type="domain" description="Ion transport" evidence="14">
    <location>
        <begin position="232"/>
        <end position="467"/>
    </location>
</feature>
<feature type="transmembrane region" description="Helical" evidence="13">
    <location>
        <begin position="404"/>
        <end position="424"/>
    </location>
</feature>
<dbReference type="PANTHER" id="PTHR11537:SF254">
    <property type="entry name" value="POTASSIUM VOLTAGE-GATED CHANNEL PROTEIN SHAB"/>
    <property type="match status" value="1"/>
</dbReference>
<evidence type="ECO:0000256" key="2">
    <source>
        <dbReference type="ARBA" id="ARBA00022448"/>
    </source>
</evidence>
<reference evidence="15 16" key="1">
    <citation type="submission" date="2018-09" db="EMBL/GenBank/DDBJ databases">
        <title>Genomic investigation of the strawberry pathogen Phytophthora fragariae indicates pathogenicity is determined by transcriptional variation in three key races.</title>
        <authorList>
            <person name="Adams T.M."/>
            <person name="Armitage A.D."/>
            <person name="Sobczyk M.K."/>
            <person name="Bates H.J."/>
            <person name="Dunwell J.M."/>
            <person name="Nellist C.F."/>
            <person name="Harrison R.J."/>
        </authorList>
    </citation>
    <scope>NUCLEOTIDE SEQUENCE [LARGE SCALE GENOMIC DNA]</scope>
    <source>
        <strain evidence="15 16">ONT-3</strain>
    </source>
</reference>
<feature type="domain" description="Ion transport" evidence="14">
    <location>
        <begin position="491"/>
        <end position="697"/>
    </location>
</feature>
<evidence type="ECO:0000256" key="3">
    <source>
        <dbReference type="ARBA" id="ARBA00022538"/>
    </source>
</evidence>
<sequence>MDDGQLKTSARDEMPAISQSRSLPGRLQTSELLAFTNHNQLHAYDSIDEGEGRTSRSNSMLSKANSFTPRTASRKGESPAELPGVPTSVNADFQTQGDGGSEYDVSGHIAPLVRRSSQNKPGTSDVFRNFRVHPVFSNLVVNSRKGSSELDDTLITTLADEPSSDVNHTRLSKMLSLHKVHIASRNDTVVKLPVGGTEQPHDPSVHRMIFFRTKKELNELFLLPPVSLWERRFNRTVFTLIMLGVGDLAIETCDGPNYESTDPGYPYLPTEQQHEVYDGVFAGLFTLEFLIRGIQAKSIRAVVHDPYMWLDLIGISPWYILEVLKAAGNTVGPGHFINMLRLIRLVRLALILRHYEQTKVMYLAIKASLRPLDITLFFLFTLVMIFATAIFYSEPCYNVETCTFTDIFNSAYFVMVTVATVGYGHQVPSLKNPGSLLLTMLVMILGEIYFSMPVAIIGNNFQLTYENFQMDKKKKSRYLNVSLSPFDSQDRMEFWKNFYVVFDVVAIVPFFAEVSGYMFAHIKPDYAIVATSPSFLSVIRVLKIMRILKLTRHFRGTKFLAATAIKVWKPLVIPLFFLFTGCIIAGAVFYEIERGKECFVGEPCWWWGKNVLTPELAAGLPVGKRILIQDKVKTIITDMIHSTWLSYATLTSVGYGDLVPRTSIGKFFDVFVIIVATIYSAMPLSLVGSQFYSLYEKHLEKVVVKQGGSSVSWRTKTTISLVTQYKKTTKHHSARKPEPFMLSDEQLLVVHEFESMRRTILNLQRTLDAATVTTLESAQR</sequence>
<evidence type="ECO:0000256" key="5">
    <source>
        <dbReference type="ARBA" id="ARBA00022826"/>
    </source>
</evidence>
<dbReference type="PANTHER" id="PTHR11537">
    <property type="entry name" value="VOLTAGE-GATED POTASSIUM CHANNEL"/>
    <property type="match status" value="1"/>
</dbReference>
<evidence type="ECO:0000256" key="11">
    <source>
        <dbReference type="ARBA" id="ARBA00023303"/>
    </source>
</evidence>
<dbReference type="SUPFAM" id="SSF81324">
    <property type="entry name" value="Voltage-gated potassium channels"/>
    <property type="match status" value="2"/>
</dbReference>
<organism evidence="15 16">
    <name type="scientific">Phytophthora fragariae</name>
    <dbReference type="NCBI Taxonomy" id="53985"/>
    <lineage>
        <taxon>Eukaryota</taxon>
        <taxon>Sar</taxon>
        <taxon>Stramenopiles</taxon>
        <taxon>Oomycota</taxon>
        <taxon>Peronosporomycetes</taxon>
        <taxon>Peronosporales</taxon>
        <taxon>Peronosporaceae</taxon>
        <taxon>Phytophthora</taxon>
    </lineage>
</organism>
<evidence type="ECO:0000313" key="15">
    <source>
        <dbReference type="EMBL" id="KAE9130858.1"/>
    </source>
</evidence>
<keyword evidence="5" id="KW-0631">Potassium channel</keyword>
<accession>A0A6G0LTC9</accession>